<keyword evidence="1" id="KW-0732">Signal</keyword>
<proteinExistence type="predicted"/>
<accession>A0A9X4RQC9</accession>
<dbReference type="InterPro" id="IPR021803">
    <property type="entry name" value="DUF3373"/>
</dbReference>
<organism evidence="2 3">
    <name type="scientific">Thiovibrio frasassiensis</name>
    <dbReference type="NCBI Taxonomy" id="2984131"/>
    <lineage>
        <taxon>Bacteria</taxon>
        <taxon>Pseudomonadati</taxon>
        <taxon>Thermodesulfobacteriota</taxon>
        <taxon>Desulfobulbia</taxon>
        <taxon>Desulfobulbales</taxon>
        <taxon>Thiovibrionaceae</taxon>
        <taxon>Thiovibrio</taxon>
    </lineage>
</organism>
<name>A0A9X4RQC9_9BACT</name>
<evidence type="ECO:0000313" key="2">
    <source>
        <dbReference type="EMBL" id="MDG4476152.1"/>
    </source>
</evidence>
<dbReference type="PROSITE" id="PS51257">
    <property type="entry name" value="PROKAR_LIPOPROTEIN"/>
    <property type="match status" value="1"/>
</dbReference>
<evidence type="ECO:0000256" key="1">
    <source>
        <dbReference type="SAM" id="SignalP"/>
    </source>
</evidence>
<dbReference type="Proteomes" id="UP001154240">
    <property type="component" value="Unassembled WGS sequence"/>
</dbReference>
<evidence type="ECO:0000313" key="3">
    <source>
        <dbReference type="Proteomes" id="UP001154240"/>
    </source>
</evidence>
<keyword evidence="3" id="KW-1185">Reference proteome</keyword>
<protein>
    <submittedName>
        <fullName evidence="2">DUF3373 domain-containing protein</fullName>
    </submittedName>
</protein>
<sequence>MKKILLTAGALLAWTSCAVAAGGQTVAIPAEDYKAILERLDTLQKRVDQMEKAESPSGKAATAAMPSKLAKDVETIYDTLDKVETKTLKDRINLGAELRTRVDSFKLKDDNILGGDGTVDHNDNYWTNRFRLNLDSEIQKNLLFTGRLAVYKNFSNQGDTAGNDASQAHVPGDSTVKLDRAYVDWIPEGMPFPLALTFGRHPSSEGPPSELKEDRLRQSTYPSLLFDGEADGVVATVGLERYLGWKNSGIRFAYGKGYQDQDTNSVSYVDNGANPYDDINVYAMFFETEIPGVRDSLMVLSALHATDINGMNIPGGDKLGNMSLYGVHAQANNVADSGFDIFLSTGINKTDPSGRTFVHPVTGADIGLLNSDGTSEHTGWSVYTGLRYNIPYKAWNNPKVGFEYNHGSEYWASFTWGPSELYNKLGTRGDAYDFYYIQPFNDNLFGRLGYTHINYNYGSMSQVFGEPGESNAELDNVYFLLDVRF</sequence>
<comment type="caution">
    <text evidence="2">The sequence shown here is derived from an EMBL/GenBank/DDBJ whole genome shotgun (WGS) entry which is preliminary data.</text>
</comment>
<dbReference type="EMBL" id="JAPHEH010000001">
    <property type="protein sequence ID" value="MDG4476152.1"/>
    <property type="molecule type" value="Genomic_DNA"/>
</dbReference>
<feature type="signal peptide" evidence="1">
    <location>
        <begin position="1"/>
        <end position="20"/>
    </location>
</feature>
<dbReference type="Pfam" id="PF11853">
    <property type="entry name" value="DUF3373"/>
    <property type="match status" value="1"/>
</dbReference>
<dbReference type="RefSeq" id="WP_307633122.1">
    <property type="nucleotide sequence ID" value="NZ_JAPHEH010000001.1"/>
</dbReference>
<feature type="chain" id="PRO_5040887038" evidence="1">
    <location>
        <begin position="21"/>
        <end position="485"/>
    </location>
</feature>
<gene>
    <name evidence="2" type="ORF">OLX77_08290</name>
</gene>
<reference evidence="2" key="1">
    <citation type="journal article" date="2022" name="bioRxiv">
        <title>Thiovibrio frasassiensisgen. nov., sp. nov., an autotrophic, elemental sulfur disproportionating bacterium isolated from sulfidic karst sediment, and proposal of Thiovibrionaceae fam. nov.</title>
        <authorList>
            <person name="Aronson H."/>
            <person name="Thomas C."/>
            <person name="Bhattacharyya M."/>
            <person name="Eckstein S."/>
            <person name="Jensen S."/>
            <person name="Barco R."/>
            <person name="Macalady J."/>
            <person name="Amend J."/>
        </authorList>
    </citation>
    <scope>NUCLEOTIDE SEQUENCE</scope>
    <source>
        <strain evidence="2">RS19-109</strain>
    </source>
</reference>
<reference evidence="2" key="2">
    <citation type="submission" date="2022-10" db="EMBL/GenBank/DDBJ databases">
        <authorList>
            <person name="Aronson H.S."/>
        </authorList>
    </citation>
    <scope>NUCLEOTIDE SEQUENCE</scope>
    <source>
        <strain evidence="2">RS19-109</strain>
    </source>
</reference>
<dbReference type="AlphaFoldDB" id="A0A9X4RQC9"/>